<reference evidence="1" key="1">
    <citation type="submission" date="2020-11" db="EMBL/GenBank/DDBJ databases">
        <authorList>
            <person name="Tran Van P."/>
        </authorList>
    </citation>
    <scope>NUCLEOTIDE SEQUENCE</scope>
</reference>
<dbReference type="AlphaFoldDB" id="A0A7R8VKT0"/>
<protein>
    <submittedName>
        <fullName evidence="1">Uncharacterized protein</fullName>
    </submittedName>
</protein>
<accession>A0A7R8VKT0</accession>
<gene>
    <name evidence="1" type="ORF">TDIB3V08_LOCUS6637</name>
</gene>
<name>A0A7R8VKT0_TIMDO</name>
<evidence type="ECO:0000313" key="1">
    <source>
        <dbReference type="EMBL" id="CAD7200417.1"/>
    </source>
</evidence>
<organism evidence="1">
    <name type="scientific">Timema douglasi</name>
    <name type="common">Walking stick</name>
    <dbReference type="NCBI Taxonomy" id="61478"/>
    <lineage>
        <taxon>Eukaryota</taxon>
        <taxon>Metazoa</taxon>
        <taxon>Ecdysozoa</taxon>
        <taxon>Arthropoda</taxon>
        <taxon>Hexapoda</taxon>
        <taxon>Insecta</taxon>
        <taxon>Pterygota</taxon>
        <taxon>Neoptera</taxon>
        <taxon>Polyneoptera</taxon>
        <taxon>Phasmatodea</taxon>
        <taxon>Timematodea</taxon>
        <taxon>Timematoidea</taxon>
        <taxon>Timematidae</taxon>
        <taxon>Timema</taxon>
    </lineage>
</organism>
<dbReference type="EMBL" id="OA567481">
    <property type="protein sequence ID" value="CAD7200417.1"/>
    <property type="molecule type" value="Genomic_DNA"/>
</dbReference>
<proteinExistence type="predicted"/>
<sequence>MAIPSAVVDVLEPGFVEQKGGYTQVYQTFSDQLRQTVIVTFVHHEPELVCQHQIHPEQHLEEAVVECGHCIQFPVLLLHKGFLYVFVGDVVHLEPFTHLGHTSTNTLRPDWLSALTVIPQRKEKPRISSRRIYLYLSAILTPLPRAVDDLRCPVTYLREERSRYLDHVVKGDDARVVVLGRPDELGVYAHVESRGDAEHGVRLAPYHPKSCLATLSSAAVLSSGPGENTHMLVIDEKYLLMTWLSAQGQETLANMDAEQSDVSASVVFEDNVME</sequence>